<protein>
    <submittedName>
        <fullName evidence="1">Uncharacterized protein</fullName>
    </submittedName>
</protein>
<proteinExistence type="predicted"/>
<accession>A0A1S7PZC1</accession>
<organism evidence="1 2">
    <name type="scientific">Agrobacterium deltaense Zutra 3/1</name>
    <dbReference type="NCBI Taxonomy" id="1183427"/>
    <lineage>
        <taxon>Bacteria</taxon>
        <taxon>Pseudomonadati</taxon>
        <taxon>Pseudomonadota</taxon>
        <taxon>Alphaproteobacteria</taxon>
        <taxon>Hyphomicrobiales</taxon>
        <taxon>Rhizobiaceae</taxon>
        <taxon>Rhizobium/Agrobacterium group</taxon>
        <taxon>Agrobacterium</taxon>
    </lineage>
</organism>
<evidence type="ECO:0000313" key="1">
    <source>
        <dbReference type="EMBL" id="CUX28990.1"/>
    </source>
</evidence>
<sequence length="120" mass="12078">MTTIAATISSYHPTPIRSLEPAKGKETHSTTEALLELTRAAHRTISSVESTATAVAPAAASVSTSLAAALWNLDSGASTTTAPALDMGDMAASAQPETASSIENDVLKALAQALGVDEAA</sequence>
<gene>
    <name evidence="1" type="ORF">AGR7C_Cc230013</name>
</gene>
<dbReference type="Proteomes" id="UP000191987">
    <property type="component" value="Unassembled WGS sequence"/>
</dbReference>
<dbReference type="EMBL" id="FBWG01000016">
    <property type="protein sequence ID" value="CUX28990.1"/>
    <property type="molecule type" value="Genomic_DNA"/>
</dbReference>
<dbReference type="RefSeq" id="WP_080817419.1">
    <property type="nucleotide sequence ID" value="NZ_LT009748.1"/>
</dbReference>
<dbReference type="AlphaFoldDB" id="A0A1S7PZC1"/>
<evidence type="ECO:0000313" key="2">
    <source>
        <dbReference type="Proteomes" id="UP000191987"/>
    </source>
</evidence>
<reference evidence="1 2" key="1">
    <citation type="submission" date="2016-01" db="EMBL/GenBank/DDBJ databases">
        <authorList>
            <person name="Oliw E.H."/>
        </authorList>
    </citation>
    <scope>NUCLEOTIDE SEQUENCE [LARGE SCALE GENOMIC DNA]</scope>
    <source>
        <strain evidence="1 2">Zutra 3-1</strain>
    </source>
</reference>
<name>A0A1S7PZC1_9HYPH</name>